<dbReference type="SUPFAM" id="SSF47095">
    <property type="entry name" value="HMG-box"/>
    <property type="match status" value="1"/>
</dbReference>
<evidence type="ECO:0000259" key="4">
    <source>
        <dbReference type="PROSITE" id="PS50118"/>
    </source>
</evidence>
<dbReference type="Proteomes" id="UP000789739">
    <property type="component" value="Unassembled WGS sequence"/>
</dbReference>
<dbReference type="EMBL" id="CAJVPI010000651">
    <property type="protein sequence ID" value="CAG8559588.1"/>
    <property type="molecule type" value="Genomic_DNA"/>
</dbReference>
<protein>
    <submittedName>
        <fullName evidence="5">4408_t:CDS:1</fullName>
    </submittedName>
</protein>
<feature type="domain" description="HMG box" evidence="4">
    <location>
        <begin position="74"/>
        <end position="144"/>
    </location>
</feature>
<comment type="caution">
    <text evidence="5">The sequence shown here is derived from an EMBL/GenBank/DDBJ whole genome shotgun (WGS) entry which is preliminary data.</text>
</comment>
<dbReference type="Gene3D" id="1.10.30.10">
    <property type="entry name" value="High mobility group box domain"/>
    <property type="match status" value="1"/>
</dbReference>
<sequence>MCSPMYSYVTEYDGYYYTDPVSSTASTSTNVKPNPIAALTAIERNLLENPPYHLSLSHEQLLGFKNKSRLSKPPPRPQNAWVLYRKNFEEFLRLQDPDVVYRLEDVSKEAGSQWRQEPTKVKEYFHALSKKAQEKHRLVYPDYVYNPKRRKTKSKAYMFKITKKEDYVKRKKTRTAAGKKTNSKSARWTQASGLNENTVGAVHVENNQLDVMPVENNQPDVVSAENNHQLDNNIIDNGYVNINDSSFFSYSLGPGYFPYYIIIPLNDVALIDTNEQSVTDWSDDNSSINNY</sequence>
<feature type="DNA-binding region" description="HMG box" evidence="3">
    <location>
        <begin position="74"/>
        <end position="144"/>
    </location>
</feature>
<dbReference type="AlphaFoldDB" id="A0A9N9BD56"/>
<keyword evidence="1 3" id="KW-0238">DNA-binding</keyword>
<keyword evidence="3" id="KW-0539">Nucleus</keyword>
<dbReference type="CDD" id="cd01389">
    <property type="entry name" value="HMG-box_ROX1-like"/>
    <property type="match status" value="1"/>
</dbReference>
<keyword evidence="6" id="KW-1185">Reference proteome</keyword>
<dbReference type="SMART" id="SM00398">
    <property type="entry name" value="HMG"/>
    <property type="match status" value="1"/>
</dbReference>
<evidence type="ECO:0000256" key="3">
    <source>
        <dbReference type="PROSITE-ProRule" id="PRU00267"/>
    </source>
</evidence>
<dbReference type="GO" id="GO:0000978">
    <property type="term" value="F:RNA polymerase II cis-regulatory region sequence-specific DNA binding"/>
    <property type="evidence" value="ECO:0007669"/>
    <property type="project" value="TreeGrafter"/>
</dbReference>
<dbReference type="InterPro" id="IPR050140">
    <property type="entry name" value="SRY-related_HMG-box_TF-like"/>
</dbReference>
<evidence type="ECO:0000313" key="5">
    <source>
        <dbReference type="EMBL" id="CAG8559588.1"/>
    </source>
</evidence>
<evidence type="ECO:0000256" key="1">
    <source>
        <dbReference type="ARBA" id="ARBA00023125"/>
    </source>
</evidence>
<dbReference type="PANTHER" id="PTHR10270">
    <property type="entry name" value="SOX TRANSCRIPTION FACTOR"/>
    <property type="match status" value="1"/>
</dbReference>
<organism evidence="5 6">
    <name type="scientific">Paraglomus brasilianum</name>
    <dbReference type="NCBI Taxonomy" id="144538"/>
    <lineage>
        <taxon>Eukaryota</taxon>
        <taxon>Fungi</taxon>
        <taxon>Fungi incertae sedis</taxon>
        <taxon>Mucoromycota</taxon>
        <taxon>Glomeromycotina</taxon>
        <taxon>Glomeromycetes</taxon>
        <taxon>Paraglomerales</taxon>
        <taxon>Paraglomeraceae</taxon>
        <taxon>Paraglomus</taxon>
    </lineage>
</organism>
<dbReference type="InterPro" id="IPR009071">
    <property type="entry name" value="HMG_box_dom"/>
</dbReference>
<dbReference type="GO" id="GO:0001228">
    <property type="term" value="F:DNA-binding transcription activator activity, RNA polymerase II-specific"/>
    <property type="evidence" value="ECO:0007669"/>
    <property type="project" value="TreeGrafter"/>
</dbReference>
<evidence type="ECO:0000256" key="2">
    <source>
        <dbReference type="ARBA" id="ARBA00023163"/>
    </source>
</evidence>
<dbReference type="PANTHER" id="PTHR10270:SF161">
    <property type="entry name" value="SEX-DETERMINING REGION Y PROTEIN"/>
    <property type="match status" value="1"/>
</dbReference>
<accession>A0A9N9BD56</accession>
<dbReference type="Pfam" id="PF00505">
    <property type="entry name" value="HMG_box"/>
    <property type="match status" value="1"/>
</dbReference>
<dbReference type="PROSITE" id="PS50118">
    <property type="entry name" value="HMG_BOX_2"/>
    <property type="match status" value="1"/>
</dbReference>
<dbReference type="GO" id="GO:0030154">
    <property type="term" value="P:cell differentiation"/>
    <property type="evidence" value="ECO:0007669"/>
    <property type="project" value="TreeGrafter"/>
</dbReference>
<evidence type="ECO:0000313" key="6">
    <source>
        <dbReference type="Proteomes" id="UP000789739"/>
    </source>
</evidence>
<keyword evidence="2" id="KW-0804">Transcription</keyword>
<dbReference type="GO" id="GO:0005634">
    <property type="term" value="C:nucleus"/>
    <property type="evidence" value="ECO:0007669"/>
    <property type="project" value="UniProtKB-UniRule"/>
</dbReference>
<dbReference type="OrthoDB" id="2403940at2759"/>
<proteinExistence type="predicted"/>
<name>A0A9N9BD56_9GLOM</name>
<gene>
    <name evidence="5" type="ORF">PBRASI_LOCUS5519</name>
</gene>
<reference evidence="5" key="1">
    <citation type="submission" date="2021-06" db="EMBL/GenBank/DDBJ databases">
        <authorList>
            <person name="Kallberg Y."/>
            <person name="Tangrot J."/>
            <person name="Rosling A."/>
        </authorList>
    </citation>
    <scope>NUCLEOTIDE SEQUENCE</scope>
    <source>
        <strain evidence="5">BR232B</strain>
    </source>
</reference>
<dbReference type="InterPro" id="IPR036910">
    <property type="entry name" value="HMG_box_dom_sf"/>
</dbReference>